<dbReference type="STRING" id="1602171.ST44_07420"/>
<evidence type="ECO:0000313" key="1">
    <source>
        <dbReference type="EMBL" id="KIP62306.1"/>
    </source>
</evidence>
<evidence type="ECO:0000313" key="2">
    <source>
        <dbReference type="Proteomes" id="UP000032046"/>
    </source>
</evidence>
<name>A0A0D0ITK6_9BACT</name>
<comment type="caution">
    <text evidence="1">The sequence shown here is derived from an EMBL/GenBank/DDBJ whole genome shotgun (WGS) entry which is preliminary data.</text>
</comment>
<accession>A0A0D0ITK6</accession>
<proteinExistence type="predicted"/>
<dbReference type="Proteomes" id="UP000032046">
    <property type="component" value="Unassembled WGS sequence"/>
</dbReference>
<protein>
    <submittedName>
        <fullName evidence="1">Uncharacterized protein</fullName>
    </submittedName>
</protein>
<keyword evidence="2" id="KW-1185">Reference proteome</keyword>
<dbReference type="EMBL" id="JXQK01000055">
    <property type="protein sequence ID" value="KIP62306.1"/>
    <property type="molecule type" value="Genomic_DNA"/>
</dbReference>
<sequence length="244" mass="25546">MAVCANAQGQWNAVPSTATVDQVVANAGEPTVVATEIQNAKVVLLDGGQNWTVKSDPTTAETFVSQGKTFSNAYIQGGTNGVDASLDKAGSTSAHIEFTPAVAGKVYVAAKYGCKKKIWTAKVPNSVIEAEELDFAAMGDYATDVWGQYITADGGLAAEQATDADVYAALAYDVEPGYTYFFWVSGSKIMLCGLAFDTNGDVNGISNVVAPEADANAPIYNLAGQRVSSNFKGIAIQNGKKFVK</sequence>
<gene>
    <name evidence="1" type="ORF">ST44_07420</name>
</gene>
<dbReference type="AlphaFoldDB" id="A0A0D0ITK6"/>
<organism evidence="1 2">
    <name type="scientific">Prevotella pectinovora</name>
    <dbReference type="NCBI Taxonomy" id="1602169"/>
    <lineage>
        <taxon>Bacteria</taxon>
        <taxon>Pseudomonadati</taxon>
        <taxon>Bacteroidota</taxon>
        <taxon>Bacteroidia</taxon>
        <taxon>Bacteroidales</taxon>
        <taxon>Prevotellaceae</taxon>
        <taxon>Prevotella</taxon>
    </lineage>
</organism>
<reference evidence="1 2" key="1">
    <citation type="submission" date="2015-01" db="EMBL/GenBank/DDBJ databases">
        <title>Comparative genomics of non-oral Prevotella species.</title>
        <authorList>
            <person name="Accetto T."/>
            <person name="Nograsek B."/>
            <person name="Avgustin G."/>
        </authorList>
    </citation>
    <scope>NUCLEOTIDE SEQUENCE [LARGE SCALE GENOMIC DNA]</scope>
    <source>
        <strain evidence="1 2">P5-119</strain>
    </source>
</reference>